<dbReference type="GO" id="GO:0046359">
    <property type="term" value="P:butyrate catabolic process"/>
    <property type="evidence" value="ECO:0007669"/>
    <property type="project" value="TreeGrafter"/>
</dbReference>
<dbReference type="Gene3D" id="1.10.540.10">
    <property type="entry name" value="Acyl-CoA dehydrogenase/oxidase, N-terminal domain"/>
    <property type="match status" value="1"/>
</dbReference>
<dbReference type="GO" id="GO:0016937">
    <property type="term" value="F:short-chain fatty acyl-CoA dehydrogenase activity"/>
    <property type="evidence" value="ECO:0007669"/>
    <property type="project" value="UniProtKB-EC"/>
</dbReference>
<sequence length="379" mass="40651">MAALFKARRALGMAVGHGVRCLSQLAELPELHQMMRQTCRDYAQKELAPIAAQLDKDHKFPAKQVKELGAMGVMAVEVPESLGGAGMDYLAYCLAVEELSRGCASTGVIVSVNNSLYLGPILKFGTEEQKKQWITPFTTGERVGCFALSEPGNGSDAGAASTLAQQEGDEWVLSGTKAWITNCWDASATVVFATTDKSLKHKGISAFLVPMPHPGLSLGKKEDKLGIRASSTANIILEDCRIPLGNMLGERGMGFKIAMQTLDSGRLGIAAQALGIAQAALDCSADYAHKRTAFGAPIGKLQAIQKPFTKEAAMAKLAASEAATFVSHQAIQVLGGMGYVTDMPAERHYRDARITEIYEGTSEIQRLVIANNILKEYQQ</sequence>
<evidence type="ECO:0000256" key="2">
    <source>
        <dbReference type="ARBA" id="ARBA00009347"/>
    </source>
</evidence>
<dbReference type="InterPro" id="IPR006091">
    <property type="entry name" value="Acyl-CoA_Oxase/DH_mid-dom"/>
</dbReference>
<proteinExistence type="inferred from homology"/>
<dbReference type="PROSITE" id="PS00073">
    <property type="entry name" value="ACYL_COA_DH_2"/>
    <property type="match status" value="1"/>
</dbReference>
<dbReference type="InterPro" id="IPR006089">
    <property type="entry name" value="Acyl-CoA_DH_CS"/>
</dbReference>
<dbReference type="FunFam" id="1.10.540.10:FF:000002">
    <property type="entry name" value="Acyl-CoA dehydrogenase FadE19"/>
    <property type="match status" value="1"/>
</dbReference>
<keyword evidence="14" id="KW-1185">Reference proteome</keyword>
<comment type="similarity">
    <text evidence="2 9">Belongs to the acyl-CoA dehydrogenase family.</text>
</comment>
<dbReference type="PROSITE" id="PS00072">
    <property type="entry name" value="ACYL_COA_DH_1"/>
    <property type="match status" value="1"/>
</dbReference>
<evidence type="ECO:0000256" key="8">
    <source>
        <dbReference type="ARBA" id="ARBA00031895"/>
    </source>
</evidence>
<accession>A0A672R1C3</accession>
<dbReference type="Gene3D" id="2.40.110.10">
    <property type="entry name" value="Butyryl-CoA Dehydrogenase, subunit A, domain 2"/>
    <property type="match status" value="1"/>
</dbReference>
<name>A0A672R1C3_SINGR</name>
<comment type="cofactor">
    <cofactor evidence="1 9">
        <name>FAD</name>
        <dbReference type="ChEBI" id="CHEBI:57692"/>
    </cofactor>
</comment>
<dbReference type="Pfam" id="PF02770">
    <property type="entry name" value="Acyl-CoA_dh_M"/>
    <property type="match status" value="1"/>
</dbReference>
<dbReference type="SUPFAM" id="SSF56645">
    <property type="entry name" value="Acyl-CoA dehydrogenase NM domain-like"/>
    <property type="match status" value="1"/>
</dbReference>
<gene>
    <name evidence="13" type="primary">LOC107567748</name>
</gene>
<evidence type="ECO:0000256" key="6">
    <source>
        <dbReference type="ARBA" id="ARBA00022946"/>
    </source>
</evidence>
<evidence type="ECO:0000313" key="14">
    <source>
        <dbReference type="Proteomes" id="UP000472262"/>
    </source>
</evidence>
<dbReference type="GO" id="GO:0005739">
    <property type="term" value="C:mitochondrion"/>
    <property type="evidence" value="ECO:0007669"/>
    <property type="project" value="TreeGrafter"/>
</dbReference>
<dbReference type="Ensembl" id="ENSSGRT00000087569.1">
    <property type="protein sequence ID" value="ENSSGRP00000082242.1"/>
    <property type="gene ID" value="ENSSGRG00000041444.1"/>
</dbReference>
<dbReference type="Pfam" id="PF00441">
    <property type="entry name" value="Acyl-CoA_dh_1"/>
    <property type="match status" value="1"/>
</dbReference>
<evidence type="ECO:0000256" key="7">
    <source>
        <dbReference type="ARBA" id="ARBA00023002"/>
    </source>
</evidence>
<evidence type="ECO:0000256" key="3">
    <source>
        <dbReference type="ARBA" id="ARBA00012046"/>
    </source>
</evidence>
<protein>
    <recommendedName>
        <fullName evidence="3">short-chain acyl-CoA dehydrogenase</fullName>
        <ecNumber evidence="3">1.3.8.1</ecNumber>
    </recommendedName>
    <alternativeName>
        <fullName evidence="8">Butyryl-CoA dehydrogenase</fullName>
    </alternativeName>
</protein>
<dbReference type="InterPro" id="IPR036250">
    <property type="entry name" value="AcylCo_DH-like_C"/>
</dbReference>
<evidence type="ECO:0000256" key="5">
    <source>
        <dbReference type="ARBA" id="ARBA00022827"/>
    </source>
</evidence>
<dbReference type="GO" id="GO:0033539">
    <property type="term" value="P:fatty acid beta-oxidation using acyl-CoA dehydrogenase"/>
    <property type="evidence" value="ECO:0007669"/>
    <property type="project" value="TreeGrafter"/>
</dbReference>
<dbReference type="Proteomes" id="UP000472262">
    <property type="component" value="Unassembled WGS sequence"/>
</dbReference>
<dbReference type="PIRSF" id="PIRSF016578">
    <property type="entry name" value="HsaA"/>
    <property type="match status" value="1"/>
</dbReference>
<organism evidence="13 14">
    <name type="scientific">Sinocyclocheilus grahami</name>
    <name type="common">Dianchi golden-line fish</name>
    <name type="synonym">Barbus grahami</name>
    <dbReference type="NCBI Taxonomy" id="75366"/>
    <lineage>
        <taxon>Eukaryota</taxon>
        <taxon>Metazoa</taxon>
        <taxon>Chordata</taxon>
        <taxon>Craniata</taxon>
        <taxon>Vertebrata</taxon>
        <taxon>Euteleostomi</taxon>
        <taxon>Actinopterygii</taxon>
        <taxon>Neopterygii</taxon>
        <taxon>Teleostei</taxon>
        <taxon>Ostariophysi</taxon>
        <taxon>Cypriniformes</taxon>
        <taxon>Cyprinidae</taxon>
        <taxon>Cyprininae</taxon>
        <taxon>Sinocyclocheilus</taxon>
    </lineage>
</organism>
<dbReference type="InterPro" id="IPR013786">
    <property type="entry name" value="AcylCoA_DH/ox_N"/>
</dbReference>
<dbReference type="InterPro" id="IPR046373">
    <property type="entry name" value="Acyl-CoA_Oxase/DH_mid-dom_sf"/>
</dbReference>
<keyword evidence="7 9" id="KW-0560">Oxidoreductase</keyword>
<dbReference type="Pfam" id="PF02771">
    <property type="entry name" value="Acyl-CoA_dh_N"/>
    <property type="match status" value="1"/>
</dbReference>
<dbReference type="GO" id="GO:0050660">
    <property type="term" value="F:flavin adenine dinucleotide binding"/>
    <property type="evidence" value="ECO:0007669"/>
    <property type="project" value="InterPro"/>
</dbReference>
<evidence type="ECO:0000313" key="13">
    <source>
        <dbReference type="Ensembl" id="ENSSGRP00000082242.1"/>
    </source>
</evidence>
<feature type="domain" description="Acyl-CoA oxidase/dehydrogenase middle" evidence="11">
    <location>
        <begin position="145"/>
        <end position="240"/>
    </location>
</feature>
<dbReference type="PANTHER" id="PTHR43884:SF12">
    <property type="entry name" value="ISOVALERYL-COA DEHYDROGENASE, MITOCHONDRIAL-RELATED"/>
    <property type="match status" value="1"/>
</dbReference>
<dbReference type="InterPro" id="IPR009075">
    <property type="entry name" value="AcylCo_DH/oxidase_C"/>
</dbReference>
<dbReference type="FunFam" id="2.40.110.10:FF:000001">
    <property type="entry name" value="Acyl-CoA dehydrogenase, mitochondrial"/>
    <property type="match status" value="1"/>
</dbReference>
<feature type="domain" description="Acyl-CoA dehydrogenase/oxidase C-terminal" evidence="10">
    <location>
        <begin position="306"/>
        <end position="373"/>
    </location>
</feature>
<keyword evidence="4 9" id="KW-0285">Flavoprotein</keyword>
<reference evidence="13" key="2">
    <citation type="submission" date="2025-09" db="UniProtKB">
        <authorList>
            <consortium name="Ensembl"/>
        </authorList>
    </citation>
    <scope>IDENTIFICATION</scope>
</reference>
<dbReference type="CDD" id="cd01158">
    <property type="entry name" value="SCAD_SBCAD"/>
    <property type="match status" value="1"/>
</dbReference>
<keyword evidence="6" id="KW-0809">Transit peptide</keyword>
<evidence type="ECO:0000259" key="12">
    <source>
        <dbReference type="Pfam" id="PF02771"/>
    </source>
</evidence>
<dbReference type="Gene3D" id="1.20.140.10">
    <property type="entry name" value="Butyryl-CoA Dehydrogenase, subunit A, domain 3"/>
    <property type="match status" value="2"/>
</dbReference>
<keyword evidence="5 9" id="KW-0274">FAD</keyword>
<dbReference type="AlphaFoldDB" id="A0A672R1C3"/>
<dbReference type="EC" id="1.3.8.1" evidence="3"/>
<dbReference type="FunFam" id="1.20.140.10:FF:000076">
    <property type="entry name" value="Short-chain-specific acyl-CoA dehydrogenase, mitochondrial"/>
    <property type="match status" value="1"/>
</dbReference>
<feature type="domain" description="Acyl-CoA dehydrogenase/oxidase N-terminal" evidence="12">
    <location>
        <begin position="30"/>
        <end position="141"/>
    </location>
</feature>
<evidence type="ECO:0000256" key="1">
    <source>
        <dbReference type="ARBA" id="ARBA00001974"/>
    </source>
</evidence>
<evidence type="ECO:0000259" key="10">
    <source>
        <dbReference type="Pfam" id="PF00441"/>
    </source>
</evidence>
<dbReference type="PANTHER" id="PTHR43884">
    <property type="entry name" value="ACYL-COA DEHYDROGENASE"/>
    <property type="match status" value="1"/>
</dbReference>
<reference evidence="13" key="1">
    <citation type="submission" date="2025-08" db="UniProtKB">
        <authorList>
            <consortium name="Ensembl"/>
        </authorList>
    </citation>
    <scope>IDENTIFICATION</scope>
</reference>
<dbReference type="InterPro" id="IPR037069">
    <property type="entry name" value="AcylCoA_DH/ox_N_sf"/>
</dbReference>
<evidence type="ECO:0000256" key="4">
    <source>
        <dbReference type="ARBA" id="ARBA00022630"/>
    </source>
</evidence>
<evidence type="ECO:0000259" key="11">
    <source>
        <dbReference type="Pfam" id="PF02770"/>
    </source>
</evidence>
<evidence type="ECO:0000256" key="9">
    <source>
        <dbReference type="RuleBase" id="RU362125"/>
    </source>
</evidence>
<dbReference type="SUPFAM" id="SSF47203">
    <property type="entry name" value="Acyl-CoA dehydrogenase C-terminal domain-like"/>
    <property type="match status" value="1"/>
</dbReference>
<dbReference type="InterPro" id="IPR009100">
    <property type="entry name" value="AcylCoA_DH/oxidase_NM_dom_sf"/>
</dbReference>